<dbReference type="InterPro" id="IPR046540">
    <property type="entry name" value="DMFA2_C"/>
</dbReference>
<gene>
    <name evidence="2" type="ORF">KRR39_09855</name>
</gene>
<dbReference type="KEGG" id="nps:KRR39_09855"/>
<dbReference type="AlphaFoldDB" id="A0A975T1P8"/>
<feature type="domain" description="N,N-dimethylformamidase beta subunit-like C-terminal" evidence="1">
    <location>
        <begin position="5"/>
        <end position="100"/>
    </location>
</feature>
<keyword evidence="3" id="KW-1185">Reference proteome</keyword>
<evidence type="ECO:0000313" key="2">
    <source>
        <dbReference type="EMBL" id="QWZ10000.1"/>
    </source>
</evidence>
<organism evidence="2 3">
    <name type="scientific">Nocardioides panacis</name>
    <dbReference type="NCBI Taxonomy" id="2849501"/>
    <lineage>
        <taxon>Bacteria</taxon>
        <taxon>Bacillati</taxon>
        <taxon>Actinomycetota</taxon>
        <taxon>Actinomycetes</taxon>
        <taxon>Propionibacteriales</taxon>
        <taxon>Nocardioidaceae</taxon>
        <taxon>Nocardioides</taxon>
    </lineage>
</organism>
<name>A0A975T1P8_9ACTN</name>
<proteinExistence type="predicted"/>
<protein>
    <recommendedName>
        <fullName evidence="1">N,N-dimethylformamidase beta subunit-like C-terminal domain-containing protein</fullName>
    </recommendedName>
</protein>
<dbReference type="Pfam" id="PF20254">
    <property type="entry name" value="DMFA2_C"/>
    <property type="match status" value="1"/>
</dbReference>
<evidence type="ECO:0000259" key="1">
    <source>
        <dbReference type="Pfam" id="PF20254"/>
    </source>
</evidence>
<accession>A0A975T1P8</accession>
<dbReference type="Proteomes" id="UP000683575">
    <property type="component" value="Chromosome"/>
</dbReference>
<dbReference type="EMBL" id="CP077062">
    <property type="protein sequence ID" value="QWZ10000.1"/>
    <property type="molecule type" value="Genomic_DNA"/>
</dbReference>
<evidence type="ECO:0000313" key="3">
    <source>
        <dbReference type="Proteomes" id="UP000683575"/>
    </source>
</evidence>
<sequence length="152" mass="16655">MDYECFPVDAPFRVASPGWWGFAGTGTRRGEELHHLVGVEADRVYPVRGTPRPLQVLAHAPYSCRGVPTSAQAVYYTTPSGAAVLDVGTLRWTCALADRCPVPLTRRTLRFVNRVTATVLRDFALGPAAPRHPARDNVRQFDLPTTNLVPAS</sequence>
<reference evidence="2" key="1">
    <citation type="submission" date="2021-06" db="EMBL/GenBank/DDBJ databases">
        <title>Complete genome sequence of Nocardioides sp. G188.</title>
        <authorList>
            <person name="Im W.-T."/>
        </authorList>
    </citation>
    <scope>NUCLEOTIDE SEQUENCE</scope>
    <source>
        <strain evidence="2">G188</strain>
    </source>
</reference>